<protein>
    <submittedName>
        <fullName evidence="8">Sodium:proton antiporter</fullName>
    </submittedName>
</protein>
<evidence type="ECO:0000256" key="1">
    <source>
        <dbReference type="ARBA" id="ARBA00004651"/>
    </source>
</evidence>
<dbReference type="PANTHER" id="PTHR43478:SF1">
    <property type="entry name" value="NA+_H+ ANTIPORTER NHAC-LIKE C-TERMINAL DOMAIN-CONTAINING PROTEIN"/>
    <property type="match status" value="1"/>
</dbReference>
<feature type="transmembrane region" description="Helical" evidence="6">
    <location>
        <begin position="275"/>
        <end position="299"/>
    </location>
</feature>
<evidence type="ECO:0000313" key="9">
    <source>
        <dbReference type="Proteomes" id="UP000078406"/>
    </source>
</evidence>
<feature type="transmembrane region" description="Helical" evidence="6">
    <location>
        <begin position="196"/>
        <end position="213"/>
    </location>
</feature>
<keyword evidence="5 6" id="KW-0472">Membrane</keyword>
<feature type="transmembrane region" description="Helical" evidence="6">
    <location>
        <begin position="379"/>
        <end position="404"/>
    </location>
</feature>
<organism evidence="8 9">
    <name type="scientific">Vibrio bivalvicida</name>
    <dbReference type="NCBI Taxonomy" id="1276888"/>
    <lineage>
        <taxon>Bacteria</taxon>
        <taxon>Pseudomonadati</taxon>
        <taxon>Pseudomonadota</taxon>
        <taxon>Gammaproteobacteria</taxon>
        <taxon>Vibrionales</taxon>
        <taxon>Vibrionaceae</taxon>
        <taxon>Vibrio</taxon>
        <taxon>Vibrio oreintalis group</taxon>
    </lineage>
</organism>
<keyword evidence="4 6" id="KW-1133">Transmembrane helix</keyword>
<comment type="caution">
    <text evidence="8">The sequence shown here is derived from an EMBL/GenBank/DDBJ whole genome shotgun (WGS) entry which is preliminary data.</text>
</comment>
<dbReference type="EMBL" id="LLEI02000043">
    <property type="protein sequence ID" value="OAJ93232.1"/>
    <property type="molecule type" value="Genomic_DNA"/>
</dbReference>
<feature type="transmembrane region" description="Helical" evidence="6">
    <location>
        <begin position="156"/>
        <end position="176"/>
    </location>
</feature>
<accession>A0A177XXA3</accession>
<dbReference type="PANTHER" id="PTHR43478">
    <property type="entry name" value="NA+/H+ ANTIPORTER-RELATED"/>
    <property type="match status" value="1"/>
</dbReference>
<evidence type="ECO:0000256" key="5">
    <source>
        <dbReference type="ARBA" id="ARBA00023136"/>
    </source>
</evidence>
<keyword evidence="2" id="KW-1003">Cell membrane</keyword>
<feature type="transmembrane region" description="Helical" evidence="6">
    <location>
        <begin position="434"/>
        <end position="453"/>
    </location>
</feature>
<feature type="transmembrane region" description="Helical" evidence="6">
    <location>
        <begin position="61"/>
        <end position="79"/>
    </location>
</feature>
<feature type="transmembrane region" description="Helical" evidence="6">
    <location>
        <begin position="311"/>
        <end position="329"/>
    </location>
</feature>
<dbReference type="AlphaFoldDB" id="A0A177XXA3"/>
<feature type="transmembrane region" description="Helical" evidence="6">
    <location>
        <begin position="110"/>
        <end position="135"/>
    </location>
</feature>
<dbReference type="Pfam" id="PF03553">
    <property type="entry name" value="Na_H_antiporter"/>
    <property type="match status" value="1"/>
</dbReference>
<gene>
    <name evidence="8" type="ORF">APB76_14810</name>
</gene>
<evidence type="ECO:0000313" key="8">
    <source>
        <dbReference type="EMBL" id="OAJ93232.1"/>
    </source>
</evidence>
<name>A0A177XXA3_9VIBR</name>
<feature type="transmembrane region" description="Helical" evidence="6">
    <location>
        <begin position="241"/>
        <end position="263"/>
    </location>
</feature>
<proteinExistence type="predicted"/>
<evidence type="ECO:0000256" key="4">
    <source>
        <dbReference type="ARBA" id="ARBA00022989"/>
    </source>
</evidence>
<dbReference type="RefSeq" id="WP_054961749.1">
    <property type="nucleotide sequence ID" value="NZ_LLEI02000043.1"/>
</dbReference>
<evidence type="ECO:0000256" key="3">
    <source>
        <dbReference type="ARBA" id="ARBA00022692"/>
    </source>
</evidence>
<feature type="transmembrane region" description="Helical" evidence="6">
    <location>
        <begin position="349"/>
        <end position="367"/>
    </location>
</feature>
<dbReference type="InterPro" id="IPR018461">
    <property type="entry name" value="Na/H_Antiport_NhaC-like_C"/>
</dbReference>
<sequence length="455" mass="47566">MTNWLPLLPPLVAVTLAIATRQVFLAIATGLLTASIILQHNLFSGVTASFDAIAMVFSSRYAVKSLLFIAMIGALSNVMNQSGGLNNLLQFLSEKRGIVRSPASAQLFTFFMGLLMCLEGIGSMMMVGMVGKPLFARHGLSKTRLAYFANSTGSPIAWLNPASGAGVMLAGLIAAQSGGHLQAVKPISTLVAAVPYQFYSLLVLLSVPVLALTKQKTQDNTQLKHQDRQPQSPESINHWKLIGGALPITLLLASVIAICWTTGSGSVMKGDVSDAVYWGGYIALIGSGIYYSLIGIKVAQYIEWCIDGIKGMVPALVILILAMALSQVIGKLGTGALLSKLLSDTLPLWLIPAVVFSVGIFISFSTGSSGATVSILAPLAIGLALHLHLPVAIVLGAVLSGAVFGDQNSPISDSVIVAASAAGCEPQQHFMTQLPITCSLAGFAMGGYLLLGVTL</sequence>
<dbReference type="Proteomes" id="UP000078406">
    <property type="component" value="Unassembled WGS sequence"/>
</dbReference>
<feature type="domain" description="Na+/H+ antiporter NhaC-like C-terminal" evidence="7">
    <location>
        <begin position="174"/>
        <end position="453"/>
    </location>
</feature>
<evidence type="ECO:0000256" key="2">
    <source>
        <dbReference type="ARBA" id="ARBA00022475"/>
    </source>
</evidence>
<keyword evidence="3 6" id="KW-0812">Transmembrane</keyword>
<comment type="subcellular location">
    <subcellularLocation>
        <location evidence="1">Cell membrane</location>
        <topology evidence="1">Multi-pass membrane protein</topology>
    </subcellularLocation>
</comment>
<evidence type="ECO:0000256" key="6">
    <source>
        <dbReference type="SAM" id="Phobius"/>
    </source>
</evidence>
<evidence type="ECO:0000259" key="7">
    <source>
        <dbReference type="Pfam" id="PF03553"/>
    </source>
</evidence>
<reference evidence="8 9" key="1">
    <citation type="journal article" date="2016" name="Syst. Appl. Microbiol.">
        <title>Vibrio bivalvicida sp. nov., a novel larval pathogen for bivalve molluscs reared in a hatchery.</title>
        <authorList>
            <person name="Dubert J."/>
            <person name="Romalde J.L."/>
            <person name="Prado S."/>
            <person name="Barja J.L."/>
        </authorList>
    </citation>
    <scope>NUCLEOTIDE SEQUENCE [LARGE SCALE GENOMIC DNA]</scope>
    <source>
        <strain evidence="8 9">605</strain>
    </source>
</reference>
<dbReference type="GO" id="GO:0005886">
    <property type="term" value="C:plasma membrane"/>
    <property type="evidence" value="ECO:0007669"/>
    <property type="project" value="UniProtKB-SubCell"/>
</dbReference>